<dbReference type="OrthoDB" id="9964409at2"/>
<keyword evidence="1" id="KW-0472">Membrane</keyword>
<proteinExistence type="predicted"/>
<organism evidence="2 3">
    <name type="scientific">Pandoraea pneumonica</name>
    <dbReference type="NCBI Taxonomy" id="2508299"/>
    <lineage>
        <taxon>Bacteria</taxon>
        <taxon>Pseudomonadati</taxon>
        <taxon>Pseudomonadota</taxon>
        <taxon>Betaproteobacteria</taxon>
        <taxon>Burkholderiales</taxon>
        <taxon>Burkholderiaceae</taxon>
        <taxon>Pandoraea</taxon>
    </lineage>
</organism>
<dbReference type="GeneID" id="300402289"/>
<evidence type="ECO:0000256" key="1">
    <source>
        <dbReference type="SAM" id="Phobius"/>
    </source>
</evidence>
<keyword evidence="1" id="KW-1133">Transmembrane helix</keyword>
<sequence length="140" mass="14766">MERDNLGGMSDVAKEVAEHKRMMWRQADALLIEASKACMLLNAGGVVAMLGFEQALLGKDAHLFAAFKWFGLGAGALFLIGAMLTVFAHQARARSRIGVFAGDGPRSIANGKYADRLMLSSAIAFVLASVIAGIGIGRLG</sequence>
<evidence type="ECO:0000313" key="2">
    <source>
        <dbReference type="EMBL" id="VVD63264.1"/>
    </source>
</evidence>
<evidence type="ECO:0008006" key="4">
    <source>
        <dbReference type="Google" id="ProtNLM"/>
    </source>
</evidence>
<dbReference type="EMBL" id="CABPSK010000001">
    <property type="protein sequence ID" value="VVD63264.1"/>
    <property type="molecule type" value="Genomic_DNA"/>
</dbReference>
<evidence type="ECO:0000313" key="3">
    <source>
        <dbReference type="Proteomes" id="UP000366945"/>
    </source>
</evidence>
<keyword evidence="3" id="KW-1185">Reference proteome</keyword>
<reference evidence="2 3" key="1">
    <citation type="submission" date="2019-08" db="EMBL/GenBank/DDBJ databases">
        <authorList>
            <person name="Peeters C."/>
        </authorList>
    </citation>
    <scope>NUCLEOTIDE SEQUENCE [LARGE SCALE GENOMIC DNA]</scope>
    <source>
        <strain evidence="2 3">LMG 31114</strain>
    </source>
</reference>
<feature type="transmembrane region" description="Helical" evidence="1">
    <location>
        <begin position="30"/>
        <end position="52"/>
    </location>
</feature>
<accession>A0A5E4RL66</accession>
<dbReference type="AlphaFoldDB" id="A0A5E4RL66"/>
<name>A0A5E4RL66_9BURK</name>
<dbReference type="Proteomes" id="UP000366945">
    <property type="component" value="Unassembled WGS sequence"/>
</dbReference>
<dbReference type="RefSeq" id="WP_150677656.1">
    <property type="nucleotide sequence ID" value="NZ_CABPSK010000001.1"/>
</dbReference>
<feature type="transmembrane region" description="Helical" evidence="1">
    <location>
        <begin position="64"/>
        <end position="87"/>
    </location>
</feature>
<keyword evidence="1" id="KW-0812">Transmembrane</keyword>
<feature type="transmembrane region" description="Helical" evidence="1">
    <location>
        <begin position="117"/>
        <end position="137"/>
    </location>
</feature>
<protein>
    <recommendedName>
        <fullName evidence="4">DUF202 domain-containing protein</fullName>
    </recommendedName>
</protein>
<gene>
    <name evidence="2" type="ORF">PPN31114_00213</name>
</gene>